<dbReference type="InterPro" id="IPR001789">
    <property type="entry name" value="Sig_transdc_resp-reg_receiver"/>
</dbReference>
<dbReference type="RefSeq" id="WP_029700082.1">
    <property type="nucleotide sequence ID" value="NZ_CP130454.1"/>
</dbReference>
<sequence>MALKRSTQETPSERERWMDVEEVAQYLNLHLMTVYRMLQSGVLPARKVGGRWRISKQELDEWLETHTGGTRKQILVVDDDPEIGRLFKRALQPERCTVDYVKTGEEAIKMVSEKTYDLIFLDLLLPDMDGARTFAQIRKIDPDANVVLVTAYPDSELVSKAMKHGAVSLLIKPVPVAEIKRLARSVHKRVPRTNRHEV</sequence>
<name>A0ABT2EN98_9BACT</name>
<proteinExistence type="predicted"/>
<evidence type="ECO:0000313" key="4">
    <source>
        <dbReference type="EMBL" id="MCS3919392.1"/>
    </source>
</evidence>
<dbReference type="InterPro" id="IPR041657">
    <property type="entry name" value="HTH_17"/>
</dbReference>
<dbReference type="InterPro" id="IPR010093">
    <property type="entry name" value="SinI_DNA-bd"/>
</dbReference>
<dbReference type="PANTHER" id="PTHR44591">
    <property type="entry name" value="STRESS RESPONSE REGULATOR PROTEIN 1"/>
    <property type="match status" value="1"/>
</dbReference>
<dbReference type="InterPro" id="IPR009061">
    <property type="entry name" value="DNA-bd_dom_put_sf"/>
</dbReference>
<evidence type="ECO:0000256" key="2">
    <source>
        <dbReference type="PROSITE-ProRule" id="PRU00169"/>
    </source>
</evidence>
<evidence type="ECO:0000313" key="5">
    <source>
        <dbReference type="Proteomes" id="UP001204798"/>
    </source>
</evidence>
<gene>
    <name evidence="4" type="ORF">M2350_001805</name>
</gene>
<dbReference type="Pfam" id="PF00072">
    <property type="entry name" value="Response_reg"/>
    <property type="match status" value="1"/>
</dbReference>
<evidence type="ECO:0000256" key="1">
    <source>
        <dbReference type="ARBA" id="ARBA00022553"/>
    </source>
</evidence>
<dbReference type="SUPFAM" id="SSF46955">
    <property type="entry name" value="Putative DNA-binding domain"/>
    <property type="match status" value="1"/>
</dbReference>
<dbReference type="CDD" id="cd00156">
    <property type="entry name" value="REC"/>
    <property type="match status" value="1"/>
</dbReference>
<dbReference type="InterPro" id="IPR050595">
    <property type="entry name" value="Bact_response_regulator"/>
</dbReference>
<reference evidence="4 5" key="1">
    <citation type="submission" date="2022-08" db="EMBL/GenBank/DDBJ databases">
        <title>Bacterial and archaeal communities from various locations to study Microbial Dark Matter (Phase II).</title>
        <authorList>
            <person name="Stepanauskas R."/>
        </authorList>
    </citation>
    <scope>NUCLEOTIDE SEQUENCE [LARGE SCALE GENOMIC DNA]</scope>
    <source>
        <strain evidence="4 5">PD1</strain>
    </source>
</reference>
<dbReference type="PANTHER" id="PTHR44591:SF3">
    <property type="entry name" value="RESPONSE REGULATORY DOMAIN-CONTAINING PROTEIN"/>
    <property type="match status" value="1"/>
</dbReference>
<dbReference type="InterPro" id="IPR011006">
    <property type="entry name" value="CheY-like_superfamily"/>
</dbReference>
<keyword evidence="1 2" id="KW-0597">Phosphoprotein</keyword>
<dbReference type="SMART" id="SM00448">
    <property type="entry name" value="REC"/>
    <property type="match status" value="1"/>
</dbReference>
<dbReference type="PROSITE" id="PS50110">
    <property type="entry name" value="RESPONSE_REGULATORY"/>
    <property type="match status" value="1"/>
</dbReference>
<protein>
    <submittedName>
        <fullName evidence="4">Excisionase family DNA binding protein</fullName>
    </submittedName>
</protein>
<dbReference type="Gene3D" id="3.40.50.2300">
    <property type="match status" value="1"/>
</dbReference>
<dbReference type="SUPFAM" id="SSF52172">
    <property type="entry name" value="CheY-like"/>
    <property type="match status" value="1"/>
</dbReference>
<dbReference type="Pfam" id="PF12728">
    <property type="entry name" value="HTH_17"/>
    <property type="match status" value="1"/>
</dbReference>
<keyword evidence="5" id="KW-1185">Reference proteome</keyword>
<organism evidence="4 5">
    <name type="scientific">Candidatus Fervidibacter sacchari</name>
    <dbReference type="NCBI Taxonomy" id="1448929"/>
    <lineage>
        <taxon>Bacteria</taxon>
        <taxon>Candidatus Fervidibacterota</taxon>
        <taxon>Candidatus Fervidibacter</taxon>
    </lineage>
</organism>
<feature type="domain" description="Response regulatory" evidence="3">
    <location>
        <begin position="73"/>
        <end position="187"/>
    </location>
</feature>
<feature type="modified residue" description="4-aspartylphosphate" evidence="2">
    <location>
        <position position="122"/>
    </location>
</feature>
<dbReference type="Proteomes" id="UP001204798">
    <property type="component" value="Unassembled WGS sequence"/>
</dbReference>
<evidence type="ECO:0000259" key="3">
    <source>
        <dbReference type="PROSITE" id="PS50110"/>
    </source>
</evidence>
<dbReference type="EMBL" id="JANUCP010000003">
    <property type="protein sequence ID" value="MCS3919392.1"/>
    <property type="molecule type" value="Genomic_DNA"/>
</dbReference>
<comment type="caution">
    <text evidence="4">The sequence shown here is derived from an EMBL/GenBank/DDBJ whole genome shotgun (WGS) entry which is preliminary data.</text>
</comment>
<accession>A0ABT2EN98</accession>
<dbReference type="NCBIfam" id="TIGR01764">
    <property type="entry name" value="excise"/>
    <property type="match status" value="1"/>
</dbReference>